<sequence>HINYFPSIFATNFIYFLNKKRFIRITSNDLKMAFNLTRTLCARSFLNNPALYKTPLSSSRNVSIKVIPQATSLAESHDEKNLRLKRPQSPHLTIYKPQLTSMLSITHRGTGIALTGYAAIFGLATLACPEGANAVVNLIEGLQLGAASLAALKFTLAFPFAFHTVNGIRHLFWDLGRFLTIKEVYTTGYIMVAISTILAIALTAM</sequence>
<gene>
    <name evidence="10" type="ORF">CLUMA_CG018253</name>
</gene>
<dbReference type="InterPro" id="IPR014314">
    <property type="entry name" value="Succ_DH_cytb556"/>
</dbReference>
<evidence type="ECO:0000256" key="3">
    <source>
        <dbReference type="ARBA" id="ARBA00022617"/>
    </source>
</evidence>
<dbReference type="GO" id="GO:0016020">
    <property type="term" value="C:membrane"/>
    <property type="evidence" value="ECO:0007669"/>
    <property type="project" value="UniProtKB-SubCell"/>
</dbReference>
<keyword evidence="6 9" id="KW-1133">Transmembrane helix</keyword>
<dbReference type="PANTHER" id="PTHR10978:SF5">
    <property type="entry name" value="SUCCINATE DEHYDROGENASE CYTOCHROME B560 SUBUNIT, MITOCHONDRIAL"/>
    <property type="match status" value="1"/>
</dbReference>
<comment type="subcellular location">
    <subcellularLocation>
        <location evidence="1">Membrane</location>
        <topology evidence="1">Multi-pass membrane protein</topology>
    </subcellularLocation>
</comment>
<dbReference type="InterPro" id="IPR000701">
    <property type="entry name" value="SuccDH_FuR_B_TM-su"/>
</dbReference>
<feature type="non-terminal residue" evidence="10">
    <location>
        <position position="1"/>
    </location>
</feature>
<accession>A0A1J1IYF6</accession>
<dbReference type="OrthoDB" id="588261at2759"/>
<feature type="transmembrane region" description="Helical" evidence="9">
    <location>
        <begin position="111"/>
        <end position="132"/>
    </location>
</feature>
<dbReference type="Pfam" id="PF01127">
    <property type="entry name" value="Sdh_cyt"/>
    <property type="match status" value="1"/>
</dbReference>
<dbReference type="FunFam" id="1.20.1300.10:FF:000011">
    <property type="entry name" value="Succinate dehydrogenase cytochrome b560 subunit"/>
    <property type="match status" value="1"/>
</dbReference>
<dbReference type="Proteomes" id="UP000183832">
    <property type="component" value="Unassembled WGS sequence"/>
</dbReference>
<keyword evidence="11" id="KW-1185">Reference proteome</keyword>
<dbReference type="NCBIfam" id="TIGR02970">
    <property type="entry name" value="succ_dehyd_cytB"/>
    <property type="match status" value="1"/>
</dbReference>
<evidence type="ECO:0000256" key="6">
    <source>
        <dbReference type="ARBA" id="ARBA00022989"/>
    </source>
</evidence>
<dbReference type="EMBL" id="CVRI01000064">
    <property type="protein sequence ID" value="CRL05315.1"/>
    <property type="molecule type" value="Genomic_DNA"/>
</dbReference>
<evidence type="ECO:0000313" key="11">
    <source>
        <dbReference type="Proteomes" id="UP000183832"/>
    </source>
</evidence>
<dbReference type="InterPro" id="IPR018495">
    <property type="entry name" value="Succ_DH_cyt_bsu_CS"/>
</dbReference>
<evidence type="ECO:0000256" key="7">
    <source>
        <dbReference type="ARBA" id="ARBA00023004"/>
    </source>
</evidence>
<dbReference type="SUPFAM" id="SSF81343">
    <property type="entry name" value="Fumarate reductase respiratory complex transmembrane subunits"/>
    <property type="match status" value="1"/>
</dbReference>
<dbReference type="InterPro" id="IPR034804">
    <property type="entry name" value="SQR/QFR_C/D"/>
</dbReference>
<protein>
    <submittedName>
        <fullName evidence="10">CLUMA_CG018253, isoform A</fullName>
    </submittedName>
</protein>
<organism evidence="10 11">
    <name type="scientific">Clunio marinus</name>
    <dbReference type="NCBI Taxonomy" id="568069"/>
    <lineage>
        <taxon>Eukaryota</taxon>
        <taxon>Metazoa</taxon>
        <taxon>Ecdysozoa</taxon>
        <taxon>Arthropoda</taxon>
        <taxon>Hexapoda</taxon>
        <taxon>Insecta</taxon>
        <taxon>Pterygota</taxon>
        <taxon>Neoptera</taxon>
        <taxon>Endopterygota</taxon>
        <taxon>Diptera</taxon>
        <taxon>Nematocera</taxon>
        <taxon>Chironomoidea</taxon>
        <taxon>Chironomidae</taxon>
        <taxon>Clunio</taxon>
    </lineage>
</organism>
<dbReference type="PANTHER" id="PTHR10978">
    <property type="entry name" value="SUCCINATE DEHYDROGENASE CYTOCHROME B560 SUBUNIT"/>
    <property type="match status" value="1"/>
</dbReference>
<keyword evidence="4 9" id="KW-0812">Transmembrane</keyword>
<evidence type="ECO:0000256" key="8">
    <source>
        <dbReference type="ARBA" id="ARBA00023136"/>
    </source>
</evidence>
<evidence type="ECO:0000256" key="5">
    <source>
        <dbReference type="ARBA" id="ARBA00022723"/>
    </source>
</evidence>
<proteinExistence type="predicted"/>
<dbReference type="CDD" id="cd03499">
    <property type="entry name" value="SQR_TypeC_SdhC"/>
    <property type="match status" value="1"/>
</dbReference>
<evidence type="ECO:0000313" key="10">
    <source>
        <dbReference type="EMBL" id="CRL05315.1"/>
    </source>
</evidence>
<dbReference type="GO" id="GO:0046872">
    <property type="term" value="F:metal ion binding"/>
    <property type="evidence" value="ECO:0007669"/>
    <property type="project" value="UniProtKB-KW"/>
</dbReference>
<dbReference type="PROSITE" id="PS01001">
    <property type="entry name" value="SDH_CYT_2"/>
    <property type="match status" value="1"/>
</dbReference>
<keyword evidence="5" id="KW-0479">Metal-binding</keyword>
<reference evidence="10 11" key="1">
    <citation type="submission" date="2015-04" db="EMBL/GenBank/DDBJ databases">
        <authorList>
            <person name="Syromyatnikov M.Y."/>
            <person name="Popov V.N."/>
        </authorList>
    </citation>
    <scope>NUCLEOTIDE SEQUENCE [LARGE SCALE GENOMIC DNA]</scope>
</reference>
<keyword evidence="8 9" id="KW-0472">Membrane</keyword>
<dbReference type="GO" id="GO:0005739">
    <property type="term" value="C:mitochondrion"/>
    <property type="evidence" value="ECO:0007669"/>
    <property type="project" value="GOC"/>
</dbReference>
<comment type="pathway">
    <text evidence="2">Carbohydrate metabolism; tricarboxylic acid cycle.</text>
</comment>
<dbReference type="GO" id="GO:0006121">
    <property type="term" value="P:mitochondrial electron transport, succinate to ubiquinone"/>
    <property type="evidence" value="ECO:0007669"/>
    <property type="project" value="TreeGrafter"/>
</dbReference>
<evidence type="ECO:0000256" key="2">
    <source>
        <dbReference type="ARBA" id="ARBA00005163"/>
    </source>
</evidence>
<evidence type="ECO:0000256" key="1">
    <source>
        <dbReference type="ARBA" id="ARBA00004141"/>
    </source>
</evidence>
<keyword evidence="7" id="KW-0408">Iron</keyword>
<dbReference type="Gene3D" id="1.20.1300.10">
    <property type="entry name" value="Fumarate reductase/succinate dehydrogenase, transmembrane subunit"/>
    <property type="match status" value="1"/>
</dbReference>
<evidence type="ECO:0000256" key="9">
    <source>
        <dbReference type="SAM" id="Phobius"/>
    </source>
</evidence>
<name>A0A1J1IYF6_9DIPT</name>
<dbReference type="AlphaFoldDB" id="A0A1J1IYF6"/>
<feature type="transmembrane region" description="Helical" evidence="9">
    <location>
        <begin position="144"/>
        <end position="163"/>
    </location>
</feature>
<keyword evidence="3" id="KW-0349">Heme</keyword>
<feature type="transmembrane region" description="Helical" evidence="9">
    <location>
        <begin position="184"/>
        <end position="204"/>
    </location>
</feature>
<dbReference type="STRING" id="568069.A0A1J1IYF6"/>
<evidence type="ECO:0000256" key="4">
    <source>
        <dbReference type="ARBA" id="ARBA00022692"/>
    </source>
</evidence>
<dbReference type="GO" id="GO:0006099">
    <property type="term" value="P:tricarboxylic acid cycle"/>
    <property type="evidence" value="ECO:0007669"/>
    <property type="project" value="InterPro"/>
</dbReference>
<dbReference type="GO" id="GO:0009055">
    <property type="term" value="F:electron transfer activity"/>
    <property type="evidence" value="ECO:0007669"/>
    <property type="project" value="InterPro"/>
</dbReference>